<dbReference type="SMART" id="SM00382">
    <property type="entry name" value="AAA"/>
    <property type="match status" value="1"/>
</dbReference>
<keyword evidence="4 8" id="KW-0067">ATP-binding</keyword>
<sequence length="193" mass="20770">MQARLVAKDIACRRGERLLFRGFSLECGSGQAVQVTGANGIGKSSLMRILAGLLRPFAGTVEREGMMGLVDERLALDANLPLGRALAFWQDIDGCRDPGRALEVLQLDALMDVPVRYLSTGQKKRAALARLINRNCPIWLLDEPLNGLDSQAQKAFEALIALHCQGGGIAVVASHQPIALPAPRTIDLAEYAA</sequence>
<dbReference type="InterPro" id="IPR003593">
    <property type="entry name" value="AAA+_ATPase"/>
</dbReference>
<name>A0ABS7JWJ5_9SPHN</name>
<dbReference type="InterPro" id="IPR005895">
    <property type="entry name" value="ABC_transptr_haem_export_CcmA"/>
</dbReference>
<gene>
    <name evidence="8" type="primary">ccmA</name>
    <name evidence="8" type="ORF">K3181_11295</name>
</gene>
<keyword evidence="2" id="KW-0547">Nucleotide-binding</keyword>
<dbReference type="InterPro" id="IPR027417">
    <property type="entry name" value="P-loop_NTPase"/>
</dbReference>
<keyword evidence="5" id="KW-1278">Translocase</keyword>
<dbReference type="Proteomes" id="UP000782554">
    <property type="component" value="Unassembled WGS sequence"/>
</dbReference>
<dbReference type="PANTHER" id="PTHR43499">
    <property type="entry name" value="ABC TRANSPORTER I FAMILY MEMBER 1"/>
    <property type="match status" value="1"/>
</dbReference>
<evidence type="ECO:0000256" key="3">
    <source>
        <dbReference type="ARBA" id="ARBA00022748"/>
    </source>
</evidence>
<dbReference type="NCBIfam" id="TIGR01189">
    <property type="entry name" value="ccmA"/>
    <property type="match status" value="1"/>
</dbReference>
<dbReference type="EMBL" id="JAIGNU010000002">
    <property type="protein sequence ID" value="MBX7502027.1"/>
    <property type="molecule type" value="Genomic_DNA"/>
</dbReference>
<evidence type="ECO:0000256" key="2">
    <source>
        <dbReference type="ARBA" id="ARBA00022741"/>
    </source>
</evidence>
<evidence type="ECO:0000256" key="5">
    <source>
        <dbReference type="ARBA" id="ARBA00022967"/>
    </source>
</evidence>
<evidence type="ECO:0000313" key="9">
    <source>
        <dbReference type="Proteomes" id="UP000782554"/>
    </source>
</evidence>
<comment type="caution">
    <text evidence="8">The sequence shown here is derived from an EMBL/GenBank/DDBJ whole genome shotgun (WGS) entry which is preliminary data.</text>
</comment>
<keyword evidence="9" id="KW-1185">Reference proteome</keyword>
<evidence type="ECO:0000256" key="1">
    <source>
        <dbReference type="ARBA" id="ARBA00022448"/>
    </source>
</evidence>
<accession>A0ABS7JWJ5</accession>
<dbReference type="PANTHER" id="PTHR43499:SF1">
    <property type="entry name" value="ABC TRANSPORTER I FAMILY MEMBER 1"/>
    <property type="match status" value="1"/>
</dbReference>
<keyword evidence="3" id="KW-0201">Cytochrome c-type biogenesis</keyword>
<dbReference type="RefSeq" id="WP_221603204.1">
    <property type="nucleotide sequence ID" value="NZ_CAXPSY010000011.1"/>
</dbReference>
<dbReference type="SUPFAM" id="SSF52540">
    <property type="entry name" value="P-loop containing nucleoside triphosphate hydrolases"/>
    <property type="match status" value="1"/>
</dbReference>
<keyword evidence="1" id="KW-0813">Transport</keyword>
<evidence type="ECO:0000256" key="6">
    <source>
        <dbReference type="ARBA" id="ARBA00023136"/>
    </source>
</evidence>
<feature type="domain" description="ABC transporter" evidence="7">
    <location>
        <begin position="5"/>
        <end position="191"/>
    </location>
</feature>
<dbReference type="Gene3D" id="3.40.50.300">
    <property type="entry name" value="P-loop containing nucleotide triphosphate hydrolases"/>
    <property type="match status" value="1"/>
</dbReference>
<protein>
    <submittedName>
        <fullName evidence="8">Heme ABC exporter ATP-binding protein CcmA</fullName>
    </submittedName>
</protein>
<evidence type="ECO:0000256" key="4">
    <source>
        <dbReference type="ARBA" id="ARBA00022840"/>
    </source>
</evidence>
<evidence type="ECO:0000313" key="8">
    <source>
        <dbReference type="EMBL" id="MBX7502027.1"/>
    </source>
</evidence>
<dbReference type="InterPro" id="IPR003439">
    <property type="entry name" value="ABC_transporter-like_ATP-bd"/>
</dbReference>
<keyword evidence="6" id="KW-0472">Membrane</keyword>
<proteinExistence type="predicted"/>
<reference evidence="8 9" key="1">
    <citation type="submission" date="2021-08" db="EMBL/GenBank/DDBJ databases">
        <title>Comparative Genomics Analysis of the Genus Qipengyuania Reveals Extensive Genetic Diversity and Metabolic Versatility, Including the Description of Fifteen Novel Species.</title>
        <authorList>
            <person name="Liu Y."/>
        </authorList>
    </citation>
    <scope>NUCLEOTIDE SEQUENCE [LARGE SCALE GENOMIC DNA]</scope>
    <source>
        <strain evidence="8 9">YG27</strain>
    </source>
</reference>
<dbReference type="GO" id="GO:0005524">
    <property type="term" value="F:ATP binding"/>
    <property type="evidence" value="ECO:0007669"/>
    <property type="project" value="UniProtKB-KW"/>
</dbReference>
<dbReference type="PROSITE" id="PS50893">
    <property type="entry name" value="ABC_TRANSPORTER_2"/>
    <property type="match status" value="1"/>
</dbReference>
<dbReference type="Pfam" id="PF00005">
    <property type="entry name" value="ABC_tran"/>
    <property type="match status" value="1"/>
</dbReference>
<organism evidence="8 9">
    <name type="scientific">Qipengyuania mesophila</name>
    <dbReference type="NCBI Taxonomy" id="2867246"/>
    <lineage>
        <taxon>Bacteria</taxon>
        <taxon>Pseudomonadati</taxon>
        <taxon>Pseudomonadota</taxon>
        <taxon>Alphaproteobacteria</taxon>
        <taxon>Sphingomonadales</taxon>
        <taxon>Erythrobacteraceae</taxon>
        <taxon>Qipengyuania</taxon>
    </lineage>
</organism>
<evidence type="ECO:0000259" key="7">
    <source>
        <dbReference type="PROSITE" id="PS50893"/>
    </source>
</evidence>